<organism evidence="2 3">
    <name type="scientific">Micromonospora musae</name>
    <dbReference type="NCBI Taxonomy" id="1894970"/>
    <lineage>
        <taxon>Bacteria</taxon>
        <taxon>Bacillati</taxon>
        <taxon>Actinomycetota</taxon>
        <taxon>Actinomycetes</taxon>
        <taxon>Micromonosporales</taxon>
        <taxon>Micromonosporaceae</taxon>
        <taxon>Micromonospora</taxon>
    </lineage>
</organism>
<sequence>MSVLEEVRRARITHRLLIGVTGGWLSLVACNYLAYPLFDTLSLFALLVMAACWLLAVGGSVAALVALLLLRAYSWASGALVVALGLGLVVGTTNWERTYVDSQFGLHRNQLAELAESHRAGSLPPNAALPWQLRYLSIDGRAHRRDGALYLPVWQDWRAESGVGLGYFPTSPGPDTLVATASGDMGHPVRYLGDGWWWVA</sequence>
<evidence type="ECO:0000313" key="3">
    <source>
        <dbReference type="Proteomes" id="UP000271548"/>
    </source>
</evidence>
<dbReference type="EMBL" id="RAZS01000002">
    <property type="protein sequence ID" value="RKN22115.1"/>
    <property type="molecule type" value="Genomic_DNA"/>
</dbReference>
<feature type="transmembrane region" description="Helical" evidence="1">
    <location>
        <begin position="41"/>
        <end position="68"/>
    </location>
</feature>
<keyword evidence="1" id="KW-0812">Transmembrane</keyword>
<keyword evidence="1" id="KW-0472">Membrane</keyword>
<evidence type="ECO:0000313" key="2">
    <source>
        <dbReference type="EMBL" id="RKN22115.1"/>
    </source>
</evidence>
<comment type="caution">
    <text evidence="2">The sequence shown here is derived from an EMBL/GenBank/DDBJ whole genome shotgun (WGS) entry which is preliminary data.</text>
</comment>
<feature type="transmembrane region" description="Helical" evidence="1">
    <location>
        <begin position="75"/>
        <end position="95"/>
    </location>
</feature>
<proteinExistence type="predicted"/>
<keyword evidence="3" id="KW-1185">Reference proteome</keyword>
<dbReference type="RefSeq" id="WP_120674184.1">
    <property type="nucleotide sequence ID" value="NZ_RAZS01000002.1"/>
</dbReference>
<dbReference type="Proteomes" id="UP000271548">
    <property type="component" value="Unassembled WGS sequence"/>
</dbReference>
<protein>
    <submittedName>
        <fullName evidence="2">Uncharacterized protein</fullName>
    </submittedName>
</protein>
<reference evidence="2 3" key="1">
    <citation type="submission" date="2018-09" db="EMBL/GenBank/DDBJ databases">
        <title>Micromonospora sp. nov. MS1-9, isolated from a root of Musa sp.</title>
        <authorList>
            <person name="Kuncharoen N."/>
            <person name="Kudo T."/>
            <person name="Ohkuma M."/>
            <person name="Yuki M."/>
            <person name="Tanasupawat S."/>
        </authorList>
    </citation>
    <scope>NUCLEOTIDE SEQUENCE [LARGE SCALE GENOMIC DNA]</scope>
    <source>
        <strain evidence="2 3">NGC1-4</strain>
    </source>
</reference>
<feature type="transmembrane region" description="Helical" evidence="1">
    <location>
        <begin position="12"/>
        <end position="35"/>
    </location>
</feature>
<accession>A0ABX9REG2</accession>
<evidence type="ECO:0000256" key="1">
    <source>
        <dbReference type="SAM" id="Phobius"/>
    </source>
</evidence>
<name>A0ABX9REG2_9ACTN</name>
<keyword evidence="1" id="KW-1133">Transmembrane helix</keyword>
<gene>
    <name evidence="2" type="ORF">D7147_05180</name>
</gene>